<dbReference type="PANTHER" id="PTHR30068">
    <property type="entry name" value="URONATE ISOMERASE"/>
    <property type="match status" value="1"/>
</dbReference>
<accession>A0A645GV45</accession>
<comment type="pathway">
    <text evidence="2">Carbohydrate metabolism; pentose and glucuronate interconversion.</text>
</comment>
<dbReference type="UniPathway" id="UPA00246"/>
<evidence type="ECO:0000256" key="6">
    <source>
        <dbReference type="ARBA" id="ARBA00023235"/>
    </source>
</evidence>
<evidence type="ECO:0000256" key="4">
    <source>
        <dbReference type="ARBA" id="ARBA00012546"/>
    </source>
</evidence>
<dbReference type="GO" id="GO:0042840">
    <property type="term" value="P:D-glucuronate catabolic process"/>
    <property type="evidence" value="ECO:0007669"/>
    <property type="project" value="TreeGrafter"/>
</dbReference>
<gene>
    <name evidence="7" type="primary">uxaC_18</name>
    <name evidence="7" type="ORF">SDC9_178192</name>
</gene>
<evidence type="ECO:0000313" key="7">
    <source>
        <dbReference type="EMBL" id="MPN30721.1"/>
    </source>
</evidence>
<dbReference type="EC" id="5.3.1.12" evidence="4"/>
<proteinExistence type="inferred from homology"/>
<dbReference type="EMBL" id="VSSQ01081944">
    <property type="protein sequence ID" value="MPN30721.1"/>
    <property type="molecule type" value="Genomic_DNA"/>
</dbReference>
<dbReference type="InterPro" id="IPR032466">
    <property type="entry name" value="Metal_Hydrolase"/>
</dbReference>
<dbReference type="GO" id="GO:0008880">
    <property type="term" value="F:glucuronate isomerase activity"/>
    <property type="evidence" value="ECO:0007669"/>
    <property type="project" value="UniProtKB-EC"/>
</dbReference>
<dbReference type="InterPro" id="IPR003766">
    <property type="entry name" value="Uronate_isomerase"/>
</dbReference>
<evidence type="ECO:0000256" key="3">
    <source>
        <dbReference type="ARBA" id="ARBA00008397"/>
    </source>
</evidence>
<dbReference type="SUPFAM" id="SSF51556">
    <property type="entry name" value="Metallo-dependent hydrolases"/>
    <property type="match status" value="1"/>
</dbReference>
<keyword evidence="6 7" id="KW-0413">Isomerase</keyword>
<reference evidence="7" key="1">
    <citation type="submission" date="2019-08" db="EMBL/GenBank/DDBJ databases">
        <authorList>
            <person name="Kucharzyk K."/>
            <person name="Murdoch R.W."/>
            <person name="Higgins S."/>
            <person name="Loffler F."/>
        </authorList>
    </citation>
    <scope>NUCLEOTIDE SEQUENCE</scope>
</reference>
<organism evidence="7">
    <name type="scientific">bioreactor metagenome</name>
    <dbReference type="NCBI Taxonomy" id="1076179"/>
    <lineage>
        <taxon>unclassified sequences</taxon>
        <taxon>metagenomes</taxon>
        <taxon>ecological metagenomes</taxon>
    </lineage>
</organism>
<dbReference type="AlphaFoldDB" id="A0A645GV45"/>
<evidence type="ECO:0000256" key="1">
    <source>
        <dbReference type="ARBA" id="ARBA00001165"/>
    </source>
</evidence>
<dbReference type="GO" id="GO:0019698">
    <property type="term" value="P:D-galacturonate catabolic process"/>
    <property type="evidence" value="ECO:0007669"/>
    <property type="project" value="TreeGrafter"/>
</dbReference>
<sequence length="138" mass="15931">MLLDRLTKANTLPKTILYPLDISKIETFAVLAAGFCDSEAKAKVQLGAPWWFNDQVYGMEHQFESVSNLYPLSLGVGMLTDSRSFLSYPRHELYRRLLCRYLAKLVERGEYFGGESYLKEIIEQLCVKNVKEYFGFQV</sequence>
<name>A0A645GV45_9ZZZZ</name>
<evidence type="ECO:0000256" key="5">
    <source>
        <dbReference type="ARBA" id="ARBA00020555"/>
    </source>
</evidence>
<evidence type="ECO:0000256" key="2">
    <source>
        <dbReference type="ARBA" id="ARBA00004892"/>
    </source>
</evidence>
<dbReference type="Pfam" id="PF02614">
    <property type="entry name" value="UxaC"/>
    <property type="match status" value="1"/>
</dbReference>
<comment type="similarity">
    <text evidence="3">Belongs to the metallo-dependent hydrolases superfamily. Uronate isomerase family.</text>
</comment>
<dbReference type="Gene3D" id="3.20.20.140">
    <property type="entry name" value="Metal-dependent hydrolases"/>
    <property type="match status" value="1"/>
</dbReference>
<dbReference type="PANTHER" id="PTHR30068:SF4">
    <property type="entry name" value="URONATE ISOMERASE"/>
    <property type="match status" value="1"/>
</dbReference>
<comment type="catalytic activity">
    <reaction evidence="1">
        <text>D-glucuronate = D-fructuronate</text>
        <dbReference type="Rhea" id="RHEA:13049"/>
        <dbReference type="ChEBI" id="CHEBI:58720"/>
        <dbReference type="ChEBI" id="CHEBI:59863"/>
        <dbReference type="EC" id="5.3.1.12"/>
    </reaction>
</comment>
<comment type="caution">
    <text evidence="7">The sequence shown here is derived from an EMBL/GenBank/DDBJ whole genome shotgun (WGS) entry which is preliminary data.</text>
</comment>
<protein>
    <recommendedName>
        <fullName evidence="5">Uronate isomerase</fullName>
        <ecNumber evidence="4">5.3.1.12</ecNumber>
    </recommendedName>
</protein>